<dbReference type="PANTHER" id="PTHR43537:SF39">
    <property type="entry name" value="HTH-TYPE TRANSCRIPTIONAL REGULATOR MCBR"/>
    <property type="match status" value="1"/>
</dbReference>
<dbReference type="InterPro" id="IPR036390">
    <property type="entry name" value="WH_DNA-bd_sf"/>
</dbReference>
<accession>A0A1G9RSW1</accession>
<dbReference type="Gene3D" id="1.10.10.10">
    <property type="entry name" value="Winged helix-like DNA-binding domain superfamily/Winged helix DNA-binding domain"/>
    <property type="match status" value="1"/>
</dbReference>
<dbReference type="PROSITE" id="PS50949">
    <property type="entry name" value="HTH_GNTR"/>
    <property type="match status" value="1"/>
</dbReference>
<evidence type="ECO:0000256" key="1">
    <source>
        <dbReference type="ARBA" id="ARBA00023015"/>
    </source>
</evidence>
<dbReference type="Gene3D" id="1.20.120.530">
    <property type="entry name" value="GntR ligand-binding domain-like"/>
    <property type="match status" value="1"/>
</dbReference>
<protein>
    <submittedName>
        <fullName evidence="5">Transcriptional regulator, GntR family</fullName>
    </submittedName>
</protein>
<dbReference type="GO" id="GO:0003677">
    <property type="term" value="F:DNA binding"/>
    <property type="evidence" value="ECO:0007669"/>
    <property type="project" value="UniProtKB-KW"/>
</dbReference>
<dbReference type="OrthoDB" id="9799812at2"/>
<dbReference type="SUPFAM" id="SSF46785">
    <property type="entry name" value="Winged helix' DNA-binding domain"/>
    <property type="match status" value="1"/>
</dbReference>
<dbReference type="SMART" id="SM00895">
    <property type="entry name" value="FCD"/>
    <property type="match status" value="1"/>
</dbReference>
<evidence type="ECO:0000259" key="4">
    <source>
        <dbReference type="PROSITE" id="PS50949"/>
    </source>
</evidence>
<dbReference type="RefSeq" id="WP_089730832.1">
    <property type="nucleotide sequence ID" value="NZ_FNGI01000016.1"/>
</dbReference>
<dbReference type="Proteomes" id="UP000198654">
    <property type="component" value="Unassembled WGS sequence"/>
</dbReference>
<dbReference type="PANTHER" id="PTHR43537">
    <property type="entry name" value="TRANSCRIPTIONAL REGULATOR, GNTR FAMILY"/>
    <property type="match status" value="1"/>
</dbReference>
<gene>
    <name evidence="5" type="ORF">SAMN05661010_03781</name>
</gene>
<evidence type="ECO:0000256" key="2">
    <source>
        <dbReference type="ARBA" id="ARBA00023125"/>
    </source>
</evidence>
<proteinExistence type="predicted"/>
<dbReference type="InterPro" id="IPR011711">
    <property type="entry name" value="GntR_C"/>
</dbReference>
<evidence type="ECO:0000256" key="3">
    <source>
        <dbReference type="ARBA" id="ARBA00023163"/>
    </source>
</evidence>
<reference evidence="5 6" key="1">
    <citation type="submission" date="2016-10" db="EMBL/GenBank/DDBJ databases">
        <authorList>
            <person name="de Groot N.N."/>
        </authorList>
    </citation>
    <scope>NUCLEOTIDE SEQUENCE [LARGE SCALE GENOMIC DNA]</scope>
    <source>
        <strain evidence="5 6">DSM 14789</strain>
    </source>
</reference>
<sequence>MTTELTANRDAFSPDTASTRLHHALRVRMCEGDFTPGEVISIRRIAAQYGTSAMPAREAVRWLVTEGALEFSDSRKIIVPALNRERFHEVLYARKNLETEISRRAFANITDRDVDELKRIDERIDTAIDQADILRYMRGNYQFHFHIYRLSYSRVLLPLVEILWLQYGPSMRYICTRWGASSIADDHHREVTQALSRGDREAFCQAIAADIEQGMMLLS</sequence>
<dbReference type="InterPro" id="IPR008920">
    <property type="entry name" value="TF_FadR/GntR_C"/>
</dbReference>
<name>A0A1G9RSW1_9GAMM</name>
<evidence type="ECO:0000313" key="5">
    <source>
        <dbReference type="EMBL" id="SDM26057.1"/>
    </source>
</evidence>
<keyword evidence="3" id="KW-0804">Transcription</keyword>
<organism evidence="5 6">
    <name type="scientific">Modicisalibacter muralis</name>
    <dbReference type="NCBI Taxonomy" id="119000"/>
    <lineage>
        <taxon>Bacteria</taxon>
        <taxon>Pseudomonadati</taxon>
        <taxon>Pseudomonadota</taxon>
        <taxon>Gammaproteobacteria</taxon>
        <taxon>Oceanospirillales</taxon>
        <taxon>Halomonadaceae</taxon>
        <taxon>Modicisalibacter</taxon>
    </lineage>
</organism>
<dbReference type="AlphaFoldDB" id="A0A1G9RSW1"/>
<dbReference type="InterPro" id="IPR000524">
    <property type="entry name" value="Tscrpt_reg_HTH_GntR"/>
</dbReference>
<keyword evidence="1" id="KW-0805">Transcription regulation</keyword>
<dbReference type="SUPFAM" id="SSF48008">
    <property type="entry name" value="GntR ligand-binding domain-like"/>
    <property type="match status" value="1"/>
</dbReference>
<keyword evidence="6" id="KW-1185">Reference proteome</keyword>
<dbReference type="Pfam" id="PF07729">
    <property type="entry name" value="FCD"/>
    <property type="match status" value="1"/>
</dbReference>
<feature type="domain" description="HTH gntR-type" evidence="4">
    <location>
        <begin position="15"/>
        <end position="82"/>
    </location>
</feature>
<dbReference type="Pfam" id="PF00392">
    <property type="entry name" value="GntR"/>
    <property type="match status" value="1"/>
</dbReference>
<dbReference type="InterPro" id="IPR036388">
    <property type="entry name" value="WH-like_DNA-bd_sf"/>
</dbReference>
<evidence type="ECO:0000313" key="6">
    <source>
        <dbReference type="Proteomes" id="UP000198654"/>
    </source>
</evidence>
<dbReference type="EMBL" id="FNGI01000016">
    <property type="protein sequence ID" value="SDM26057.1"/>
    <property type="molecule type" value="Genomic_DNA"/>
</dbReference>
<dbReference type="GO" id="GO:0003700">
    <property type="term" value="F:DNA-binding transcription factor activity"/>
    <property type="evidence" value="ECO:0007669"/>
    <property type="project" value="InterPro"/>
</dbReference>
<dbReference type="STRING" id="119000.SAMN05661010_03781"/>
<keyword evidence="2" id="KW-0238">DNA-binding</keyword>